<comment type="similarity">
    <text evidence="1">Belongs to the sigma-70 factor family. ECF subfamily.</text>
</comment>
<dbReference type="GO" id="GO:0016987">
    <property type="term" value="F:sigma factor activity"/>
    <property type="evidence" value="ECO:0007669"/>
    <property type="project" value="UniProtKB-KW"/>
</dbReference>
<dbReference type="RefSeq" id="WP_091738733.1">
    <property type="nucleotide sequence ID" value="NZ_FNNQ01000006.1"/>
</dbReference>
<evidence type="ECO:0000259" key="6">
    <source>
        <dbReference type="PROSITE" id="PS00622"/>
    </source>
</evidence>
<dbReference type="NCBIfam" id="TIGR02937">
    <property type="entry name" value="sigma70-ECF"/>
    <property type="match status" value="1"/>
</dbReference>
<dbReference type="InterPro" id="IPR039425">
    <property type="entry name" value="RNA_pol_sigma-70-like"/>
</dbReference>
<feature type="domain" description="HTH luxR-type" evidence="6">
    <location>
        <begin position="140"/>
        <end position="167"/>
    </location>
</feature>
<dbReference type="AlphaFoldDB" id="A0A1H2WIE7"/>
<dbReference type="EMBL" id="FNNQ01000006">
    <property type="protein sequence ID" value="SDW80325.1"/>
    <property type="molecule type" value="Genomic_DNA"/>
</dbReference>
<accession>A0A1H2WIE7</accession>
<dbReference type="Pfam" id="PF04542">
    <property type="entry name" value="Sigma70_r2"/>
    <property type="match status" value="1"/>
</dbReference>
<keyword evidence="4" id="KW-0238">DNA-binding</keyword>
<keyword evidence="8" id="KW-1185">Reference proteome</keyword>
<evidence type="ECO:0000256" key="2">
    <source>
        <dbReference type="ARBA" id="ARBA00023015"/>
    </source>
</evidence>
<dbReference type="PROSITE" id="PS00622">
    <property type="entry name" value="HTH_LUXR_1"/>
    <property type="match status" value="1"/>
</dbReference>
<keyword evidence="5" id="KW-0804">Transcription</keyword>
<dbReference type="SUPFAM" id="SSF88946">
    <property type="entry name" value="Sigma2 domain of RNA polymerase sigma factors"/>
    <property type="match status" value="1"/>
</dbReference>
<dbReference type="Pfam" id="PF08281">
    <property type="entry name" value="Sigma70_r4_2"/>
    <property type="match status" value="1"/>
</dbReference>
<dbReference type="OrthoDB" id="9789355at2"/>
<dbReference type="Gene3D" id="1.10.1740.10">
    <property type="match status" value="1"/>
</dbReference>
<evidence type="ECO:0000313" key="7">
    <source>
        <dbReference type="EMBL" id="SDW80325.1"/>
    </source>
</evidence>
<sequence>MDRATIREESDLLTKSESFEVFFRRYYPYAVRLVMRHIPNQSSAEDITQEIFIRLYHKDRTEIESIKAWLAKAAINGVYNYLRTEERHQARIEKEKERLPRVFSTIESEWMREEDVRAVRRALTQLDEKERKLLLLRYEGFDYGEIAQAIQVKKASIGSQLVRAREKFQRIYLKMAREENG</sequence>
<dbReference type="Proteomes" id="UP000198534">
    <property type="component" value="Unassembled WGS sequence"/>
</dbReference>
<dbReference type="InterPro" id="IPR036388">
    <property type="entry name" value="WH-like_DNA-bd_sf"/>
</dbReference>
<protein>
    <submittedName>
        <fullName evidence="7">RNA polymerase sigma factor, sigma-70 family</fullName>
    </submittedName>
</protein>
<dbReference type="InterPro" id="IPR013324">
    <property type="entry name" value="RNA_pol_sigma_r3/r4-like"/>
</dbReference>
<dbReference type="SUPFAM" id="SSF88659">
    <property type="entry name" value="Sigma3 and sigma4 domains of RNA polymerase sigma factors"/>
    <property type="match status" value="1"/>
</dbReference>
<dbReference type="PANTHER" id="PTHR43133:SF8">
    <property type="entry name" value="RNA POLYMERASE SIGMA FACTOR HI_1459-RELATED"/>
    <property type="match status" value="1"/>
</dbReference>
<dbReference type="InterPro" id="IPR007627">
    <property type="entry name" value="RNA_pol_sigma70_r2"/>
</dbReference>
<dbReference type="GO" id="GO:0003677">
    <property type="term" value="F:DNA binding"/>
    <property type="evidence" value="ECO:0007669"/>
    <property type="project" value="UniProtKB-KW"/>
</dbReference>
<gene>
    <name evidence="7" type="ORF">SAMN05444487_106143</name>
</gene>
<dbReference type="InterPro" id="IPR000792">
    <property type="entry name" value="Tscrpt_reg_LuxR_C"/>
</dbReference>
<dbReference type="Gene3D" id="1.10.10.10">
    <property type="entry name" value="Winged helix-like DNA-binding domain superfamily/Winged helix DNA-binding domain"/>
    <property type="match status" value="1"/>
</dbReference>
<dbReference type="InterPro" id="IPR014284">
    <property type="entry name" value="RNA_pol_sigma-70_dom"/>
</dbReference>
<dbReference type="STRING" id="1048340.SAMN05444487_106143"/>
<dbReference type="InterPro" id="IPR013325">
    <property type="entry name" value="RNA_pol_sigma_r2"/>
</dbReference>
<keyword evidence="2" id="KW-0805">Transcription regulation</keyword>
<keyword evidence="3" id="KW-0731">Sigma factor</keyword>
<name>A0A1H2WIE7_9BACL</name>
<dbReference type="GO" id="GO:0006352">
    <property type="term" value="P:DNA-templated transcription initiation"/>
    <property type="evidence" value="ECO:0007669"/>
    <property type="project" value="InterPro"/>
</dbReference>
<evidence type="ECO:0000256" key="5">
    <source>
        <dbReference type="ARBA" id="ARBA00023163"/>
    </source>
</evidence>
<organism evidence="7 8">
    <name type="scientific">Marininema mesophilum</name>
    <dbReference type="NCBI Taxonomy" id="1048340"/>
    <lineage>
        <taxon>Bacteria</taxon>
        <taxon>Bacillati</taxon>
        <taxon>Bacillota</taxon>
        <taxon>Bacilli</taxon>
        <taxon>Bacillales</taxon>
        <taxon>Thermoactinomycetaceae</taxon>
        <taxon>Marininema</taxon>
    </lineage>
</organism>
<dbReference type="PANTHER" id="PTHR43133">
    <property type="entry name" value="RNA POLYMERASE ECF-TYPE SIGMA FACTO"/>
    <property type="match status" value="1"/>
</dbReference>
<reference evidence="7 8" key="1">
    <citation type="submission" date="2016-10" db="EMBL/GenBank/DDBJ databases">
        <authorList>
            <person name="de Groot N.N."/>
        </authorList>
    </citation>
    <scope>NUCLEOTIDE SEQUENCE [LARGE SCALE GENOMIC DNA]</scope>
    <source>
        <strain evidence="7 8">DSM 45610</strain>
    </source>
</reference>
<evidence type="ECO:0000256" key="3">
    <source>
        <dbReference type="ARBA" id="ARBA00023082"/>
    </source>
</evidence>
<dbReference type="InterPro" id="IPR013249">
    <property type="entry name" value="RNA_pol_sigma70_r4_t2"/>
</dbReference>
<evidence type="ECO:0000256" key="4">
    <source>
        <dbReference type="ARBA" id="ARBA00023125"/>
    </source>
</evidence>
<proteinExistence type="inferred from homology"/>
<evidence type="ECO:0000313" key="8">
    <source>
        <dbReference type="Proteomes" id="UP000198534"/>
    </source>
</evidence>
<evidence type="ECO:0000256" key="1">
    <source>
        <dbReference type="ARBA" id="ARBA00010641"/>
    </source>
</evidence>